<accession>A0A5N7D5K1</accession>
<dbReference type="Proteomes" id="UP000325579">
    <property type="component" value="Unassembled WGS sequence"/>
</dbReference>
<gene>
    <name evidence="2" type="ORF">BDV37DRAFT_182084</name>
</gene>
<keyword evidence="1" id="KW-1133">Transmembrane helix</keyword>
<dbReference type="AlphaFoldDB" id="A0A5N7D5K1"/>
<sequence length="79" mass="9011">MLYGAGYHPNRNIPTTMLTSLAFLVSLNLTCYYIPCRSRLPNLPIDNPTRGYQTCRAYYPLFLASKRRGYLGCESQLVT</sequence>
<evidence type="ECO:0000313" key="2">
    <source>
        <dbReference type="EMBL" id="KAE8401427.1"/>
    </source>
</evidence>
<reference evidence="2 3" key="1">
    <citation type="submission" date="2019-04" db="EMBL/GenBank/DDBJ databases">
        <authorList>
            <consortium name="DOE Joint Genome Institute"/>
            <person name="Mondo S."/>
            <person name="Kjaerbolling I."/>
            <person name="Vesth T."/>
            <person name="Frisvad J.C."/>
            <person name="Nybo J.L."/>
            <person name="Theobald S."/>
            <person name="Kildgaard S."/>
            <person name="Isbrandt T."/>
            <person name="Kuo A."/>
            <person name="Sato A."/>
            <person name="Lyhne E.K."/>
            <person name="Kogle M.E."/>
            <person name="Wiebenga A."/>
            <person name="Kun R.S."/>
            <person name="Lubbers R.J."/>
            <person name="Makela M.R."/>
            <person name="Barry K."/>
            <person name="Chovatia M."/>
            <person name="Clum A."/>
            <person name="Daum C."/>
            <person name="Haridas S."/>
            <person name="He G."/>
            <person name="LaButti K."/>
            <person name="Lipzen A."/>
            <person name="Riley R."/>
            <person name="Salamov A."/>
            <person name="Simmons B.A."/>
            <person name="Magnuson J.K."/>
            <person name="Henrissat B."/>
            <person name="Mortensen U.H."/>
            <person name="Larsen T.O."/>
            <person name="Devries R.P."/>
            <person name="Grigoriev I.V."/>
            <person name="Machida M."/>
            <person name="Baker S.E."/>
            <person name="Andersen M.R."/>
            <person name="Cantor M.N."/>
            <person name="Hua S.X."/>
        </authorList>
    </citation>
    <scope>NUCLEOTIDE SEQUENCE [LARGE SCALE GENOMIC DNA]</scope>
    <source>
        <strain evidence="2 3">CBS 119388</strain>
    </source>
</reference>
<protein>
    <submittedName>
        <fullName evidence="2">Uncharacterized protein</fullName>
    </submittedName>
</protein>
<dbReference type="RefSeq" id="XP_031938746.1">
    <property type="nucleotide sequence ID" value="XM_032079498.1"/>
</dbReference>
<evidence type="ECO:0000256" key="1">
    <source>
        <dbReference type="SAM" id="Phobius"/>
    </source>
</evidence>
<feature type="transmembrane region" description="Helical" evidence="1">
    <location>
        <begin position="12"/>
        <end position="34"/>
    </location>
</feature>
<name>A0A5N7D5K1_9EURO</name>
<keyword evidence="1" id="KW-0812">Transmembrane</keyword>
<keyword evidence="1" id="KW-0472">Membrane</keyword>
<keyword evidence="3" id="KW-1185">Reference proteome</keyword>
<proteinExistence type="predicted"/>
<evidence type="ECO:0000313" key="3">
    <source>
        <dbReference type="Proteomes" id="UP000325579"/>
    </source>
</evidence>
<dbReference type="EMBL" id="ML736801">
    <property type="protein sequence ID" value="KAE8401427.1"/>
    <property type="molecule type" value="Genomic_DNA"/>
</dbReference>
<dbReference type="GeneID" id="43664189"/>
<organism evidence="2 3">
    <name type="scientific">Aspergillus pseudonomiae</name>
    <dbReference type="NCBI Taxonomy" id="1506151"/>
    <lineage>
        <taxon>Eukaryota</taxon>
        <taxon>Fungi</taxon>
        <taxon>Dikarya</taxon>
        <taxon>Ascomycota</taxon>
        <taxon>Pezizomycotina</taxon>
        <taxon>Eurotiomycetes</taxon>
        <taxon>Eurotiomycetidae</taxon>
        <taxon>Eurotiales</taxon>
        <taxon>Aspergillaceae</taxon>
        <taxon>Aspergillus</taxon>
        <taxon>Aspergillus subgen. Circumdati</taxon>
    </lineage>
</organism>